<protein>
    <submittedName>
        <fullName evidence="2">Uncharacterized protein</fullName>
    </submittedName>
</protein>
<feature type="non-terminal residue" evidence="2">
    <location>
        <position position="101"/>
    </location>
</feature>
<reference evidence="2" key="1">
    <citation type="submission" date="2020-02" db="EMBL/GenBank/DDBJ databases">
        <authorList>
            <person name="Meier V. D."/>
        </authorList>
    </citation>
    <scope>NUCLEOTIDE SEQUENCE</scope>
    <source>
        <strain evidence="2">AVDCRST_MAG22</strain>
    </source>
</reference>
<evidence type="ECO:0000313" key="2">
    <source>
        <dbReference type="EMBL" id="CAA9395955.1"/>
    </source>
</evidence>
<evidence type="ECO:0000256" key="1">
    <source>
        <dbReference type="SAM" id="MobiDB-lite"/>
    </source>
</evidence>
<accession>A0A6J4NRU2</accession>
<dbReference type="EMBL" id="CADCUV010000041">
    <property type="protein sequence ID" value="CAA9395955.1"/>
    <property type="molecule type" value="Genomic_DNA"/>
</dbReference>
<gene>
    <name evidence="2" type="ORF">AVDCRST_MAG22-885</name>
</gene>
<proteinExistence type="predicted"/>
<organism evidence="2">
    <name type="scientific">uncultured Rubrobacteraceae bacterium</name>
    <dbReference type="NCBI Taxonomy" id="349277"/>
    <lineage>
        <taxon>Bacteria</taxon>
        <taxon>Bacillati</taxon>
        <taxon>Actinomycetota</taxon>
        <taxon>Rubrobacteria</taxon>
        <taxon>Rubrobacterales</taxon>
        <taxon>Rubrobacteraceae</taxon>
        <taxon>environmental samples</taxon>
    </lineage>
</organism>
<dbReference type="AlphaFoldDB" id="A0A6J4NRU2"/>
<name>A0A6J4NRU2_9ACTN</name>
<feature type="compositionally biased region" description="Low complexity" evidence="1">
    <location>
        <begin position="65"/>
        <end position="75"/>
    </location>
</feature>
<sequence>EKELLDRPVRRRMEVPGAPSPGSEQARTTEGPRRPRGTRYDLLRAQERLPTRPGWDEKTGRREPAGASAGSGTAETARRQTPTTKAKPAFWKPLSARFTAL</sequence>
<feature type="compositionally biased region" description="Basic and acidic residues" evidence="1">
    <location>
        <begin position="30"/>
        <end position="64"/>
    </location>
</feature>
<feature type="non-terminal residue" evidence="2">
    <location>
        <position position="1"/>
    </location>
</feature>
<feature type="region of interest" description="Disordered" evidence="1">
    <location>
        <begin position="1"/>
        <end position="101"/>
    </location>
</feature>
<feature type="compositionally biased region" description="Basic and acidic residues" evidence="1">
    <location>
        <begin position="1"/>
        <end position="14"/>
    </location>
</feature>